<dbReference type="Pfam" id="PF01522">
    <property type="entry name" value="Polysacc_deac_1"/>
    <property type="match status" value="1"/>
</dbReference>
<keyword evidence="6" id="KW-1185">Reference proteome</keyword>
<dbReference type="PROSITE" id="PS51677">
    <property type="entry name" value="NODB"/>
    <property type="match status" value="1"/>
</dbReference>
<comment type="subcellular location">
    <subcellularLocation>
        <location evidence="1">Secreted</location>
    </subcellularLocation>
</comment>
<sequence length="254" mass="27796">MSHPSPLPSPNPAPPISILMYHQVGNFPAPASHRACYCRQSRFRAQMAWLRYAGFRVISLRQAYAALFGAGTVPARSVVLSFDDGYASFADNAYPILREFGYPAVVFAVSGLLGQPARFLADGGVRAPLMSAATLRELASDQIEIGSHTVNHRRLTRLPPEARRAEIGDSKKALEDLLGRAVDFFCYPSGDYDAIVRDEVAAAGYQAALTCSRGAANTAPNAFEIPRKAISWGDNLAGFFWKLLVKNRRKDRYG</sequence>
<dbReference type="PANTHER" id="PTHR34216:SF3">
    <property type="entry name" value="POLY-BETA-1,6-N-ACETYL-D-GLUCOSAMINE N-DEACETYLASE"/>
    <property type="match status" value="1"/>
</dbReference>
<feature type="domain" description="NodB homology" evidence="4">
    <location>
        <begin position="76"/>
        <end position="254"/>
    </location>
</feature>
<name>A0ABM9NLH4_9GAMM</name>
<evidence type="ECO:0000256" key="2">
    <source>
        <dbReference type="ARBA" id="ARBA00022729"/>
    </source>
</evidence>
<dbReference type="EMBL" id="OZ026884">
    <property type="protein sequence ID" value="CAL1241495.1"/>
    <property type="molecule type" value="Genomic_DNA"/>
</dbReference>
<dbReference type="InterPro" id="IPR002509">
    <property type="entry name" value="NODB_dom"/>
</dbReference>
<proteinExistence type="predicted"/>
<dbReference type="InterPro" id="IPR001763">
    <property type="entry name" value="Rhodanese-like_dom"/>
</dbReference>
<protein>
    <submittedName>
        <fullName evidence="5">Polysaccharide deacetylase</fullName>
    </submittedName>
</protein>
<dbReference type="RefSeq" id="WP_348758005.1">
    <property type="nucleotide sequence ID" value="NZ_OZ026884.1"/>
</dbReference>
<gene>
    <name evidence="5" type="ORF">MECH1_V1_2719</name>
</gene>
<organism evidence="5 6">
    <name type="scientific">Candidatus Methylocalor cossyra</name>
    <dbReference type="NCBI Taxonomy" id="3108543"/>
    <lineage>
        <taxon>Bacteria</taxon>
        <taxon>Pseudomonadati</taxon>
        <taxon>Pseudomonadota</taxon>
        <taxon>Gammaproteobacteria</taxon>
        <taxon>Methylococcales</taxon>
        <taxon>Methylococcaceae</taxon>
        <taxon>Candidatus Methylocalor</taxon>
    </lineage>
</organism>
<dbReference type="InterPro" id="IPR011330">
    <property type="entry name" value="Glyco_hydro/deAcase_b/a-brl"/>
</dbReference>
<evidence type="ECO:0000259" key="3">
    <source>
        <dbReference type="PROSITE" id="PS50206"/>
    </source>
</evidence>
<evidence type="ECO:0000313" key="6">
    <source>
        <dbReference type="Proteomes" id="UP001497493"/>
    </source>
</evidence>
<dbReference type="CDD" id="cd10918">
    <property type="entry name" value="CE4_NodB_like_5s_6s"/>
    <property type="match status" value="1"/>
</dbReference>
<feature type="domain" description="Rhodanese" evidence="3">
    <location>
        <begin position="36"/>
        <end position="76"/>
    </location>
</feature>
<evidence type="ECO:0000313" key="5">
    <source>
        <dbReference type="EMBL" id="CAL1241495.1"/>
    </source>
</evidence>
<dbReference type="InterPro" id="IPR051398">
    <property type="entry name" value="Polysacch_Deacetylase"/>
</dbReference>
<reference evidence="5 6" key="1">
    <citation type="submission" date="2024-04" db="EMBL/GenBank/DDBJ databases">
        <authorList>
            <person name="Cremers G."/>
        </authorList>
    </citation>
    <scope>NUCLEOTIDE SEQUENCE [LARGE SCALE GENOMIC DNA]</scope>
    <source>
        <strain evidence="5">MeCH1-AG</strain>
    </source>
</reference>
<dbReference type="Proteomes" id="UP001497493">
    <property type="component" value="Chromosome"/>
</dbReference>
<evidence type="ECO:0000259" key="4">
    <source>
        <dbReference type="PROSITE" id="PS51677"/>
    </source>
</evidence>
<accession>A0ABM9NLH4</accession>
<dbReference type="PANTHER" id="PTHR34216">
    <property type="match status" value="1"/>
</dbReference>
<evidence type="ECO:0000256" key="1">
    <source>
        <dbReference type="ARBA" id="ARBA00004613"/>
    </source>
</evidence>
<dbReference type="Gene3D" id="3.20.20.370">
    <property type="entry name" value="Glycoside hydrolase/deacetylase"/>
    <property type="match status" value="1"/>
</dbReference>
<keyword evidence="2" id="KW-0732">Signal</keyword>
<dbReference type="PROSITE" id="PS50206">
    <property type="entry name" value="RHODANESE_3"/>
    <property type="match status" value="1"/>
</dbReference>
<dbReference type="SUPFAM" id="SSF88713">
    <property type="entry name" value="Glycoside hydrolase/deacetylase"/>
    <property type="match status" value="1"/>
</dbReference>